<dbReference type="Pfam" id="PF14759">
    <property type="entry name" value="Reductase_C"/>
    <property type="match status" value="1"/>
</dbReference>
<organism evidence="7 8">
    <name type="scientific">Corynebacterium maris DSM 45190</name>
    <dbReference type="NCBI Taxonomy" id="1224163"/>
    <lineage>
        <taxon>Bacteria</taxon>
        <taxon>Bacillati</taxon>
        <taxon>Actinomycetota</taxon>
        <taxon>Actinomycetes</taxon>
        <taxon>Mycobacteriales</taxon>
        <taxon>Corynebacteriaceae</taxon>
        <taxon>Corynebacterium</taxon>
    </lineage>
</organism>
<dbReference type="RefSeq" id="WP_020935290.1">
    <property type="nucleotide sequence ID" value="NC_021915.1"/>
</dbReference>
<dbReference type="InterPro" id="IPR016156">
    <property type="entry name" value="FAD/NAD-linked_Rdtase_dimer_sf"/>
</dbReference>
<feature type="domain" description="FAD/NAD(P)-binding" evidence="5">
    <location>
        <begin position="2"/>
        <end position="300"/>
    </location>
</feature>
<comment type="cofactor">
    <cofactor evidence="1">
        <name>FAD</name>
        <dbReference type="ChEBI" id="CHEBI:57692"/>
    </cofactor>
</comment>
<dbReference type="PANTHER" id="PTHR43557">
    <property type="entry name" value="APOPTOSIS-INDUCING FACTOR 1"/>
    <property type="match status" value="1"/>
</dbReference>
<dbReference type="PANTHER" id="PTHR43557:SF2">
    <property type="entry name" value="RIESKE DOMAIN-CONTAINING PROTEIN-RELATED"/>
    <property type="match status" value="1"/>
</dbReference>
<evidence type="ECO:0000313" key="8">
    <source>
        <dbReference type="Proteomes" id="UP000015388"/>
    </source>
</evidence>
<evidence type="ECO:0000256" key="2">
    <source>
        <dbReference type="ARBA" id="ARBA00022630"/>
    </source>
</evidence>
<dbReference type="InterPro" id="IPR023753">
    <property type="entry name" value="FAD/NAD-binding_dom"/>
</dbReference>
<keyword evidence="3" id="KW-0274">FAD</keyword>
<keyword evidence="4" id="KW-0560">Oxidoreductase</keyword>
<evidence type="ECO:0000259" key="5">
    <source>
        <dbReference type="Pfam" id="PF07992"/>
    </source>
</evidence>
<dbReference type="PATRIC" id="fig|1224163.3.peg.1895"/>
<dbReference type="InterPro" id="IPR036188">
    <property type="entry name" value="FAD/NAD-bd_sf"/>
</dbReference>
<evidence type="ECO:0000259" key="6">
    <source>
        <dbReference type="Pfam" id="PF14759"/>
    </source>
</evidence>
<dbReference type="SUPFAM" id="SSF55424">
    <property type="entry name" value="FAD/NAD-linked reductases, dimerisation (C-terminal) domain"/>
    <property type="match status" value="1"/>
</dbReference>
<dbReference type="OrthoDB" id="4213189at2"/>
<dbReference type="Proteomes" id="UP000015388">
    <property type="component" value="Chromosome"/>
</dbReference>
<evidence type="ECO:0000256" key="1">
    <source>
        <dbReference type="ARBA" id="ARBA00001974"/>
    </source>
</evidence>
<dbReference type="InterPro" id="IPR028202">
    <property type="entry name" value="Reductase_C"/>
</dbReference>
<dbReference type="KEGG" id="cmd:B841_09420"/>
<dbReference type="GO" id="GO:0016651">
    <property type="term" value="F:oxidoreductase activity, acting on NAD(P)H"/>
    <property type="evidence" value="ECO:0007669"/>
    <property type="project" value="TreeGrafter"/>
</dbReference>
<sequence>MSTVILGSGHGGIQTAVSLREGGYTAPITVVTPERETPYQRPPLSKDYMREDFDAVPLPLVDPSFFTEHNVTLLSGESAHWIDPERKMITTTNGVLEYDNAVLATGASPRQLTCPGADARGVHSLKTAADAEHLKRQIKAVNNIVVIGAGFIGMEFAVAALKHGCTVTVLEMAERPMARALTPFMSQWLTERYREHGIAMHLQEGVESIEMDQDGAAVAVHSTTGNRYPADLVVAGIGVIPNTQVAENSGLAIEQGILVDESLRTSAPDVYAIGDGAVFPTPFNDAPLRLESVQNATDQAKHVAKVILEGPSPYRATPWFWSTQGRYRLQMTGIVRTDDEVRVTGDPDKGKFTVLAFRDNVLVAAESLNSPGDQTVVRRLFSADTTVSLETAAGVDFKLRTLVAKATPATS</sequence>
<gene>
    <name evidence="7" type="ORF">B841_09420</name>
</gene>
<dbReference type="HOGENOM" id="CLU_003291_4_0_11"/>
<dbReference type="InterPro" id="IPR050446">
    <property type="entry name" value="FAD-oxidoreductase/Apoptosis"/>
</dbReference>
<evidence type="ECO:0000256" key="4">
    <source>
        <dbReference type="ARBA" id="ARBA00023002"/>
    </source>
</evidence>
<dbReference type="GO" id="GO:0005737">
    <property type="term" value="C:cytoplasm"/>
    <property type="evidence" value="ECO:0007669"/>
    <property type="project" value="TreeGrafter"/>
</dbReference>
<dbReference type="PRINTS" id="PR00368">
    <property type="entry name" value="FADPNR"/>
</dbReference>
<keyword evidence="8" id="KW-1185">Reference proteome</keyword>
<dbReference type="AlphaFoldDB" id="S5SW93"/>
<dbReference type="Gene3D" id="3.30.390.30">
    <property type="match status" value="1"/>
</dbReference>
<dbReference type="Gene3D" id="3.50.50.60">
    <property type="entry name" value="FAD/NAD(P)-binding domain"/>
    <property type="match status" value="2"/>
</dbReference>
<accession>S5SW93</accession>
<evidence type="ECO:0000256" key="3">
    <source>
        <dbReference type="ARBA" id="ARBA00022827"/>
    </source>
</evidence>
<feature type="domain" description="Reductase C-terminal" evidence="6">
    <location>
        <begin position="319"/>
        <end position="402"/>
    </location>
</feature>
<dbReference type="SUPFAM" id="SSF51905">
    <property type="entry name" value="FAD/NAD(P)-binding domain"/>
    <property type="match status" value="1"/>
</dbReference>
<reference evidence="7 8" key="1">
    <citation type="submission" date="2012-11" db="EMBL/GenBank/DDBJ databases">
        <title>The complete genome sequence of Corynebacterium maris Coryn-1 (=DSM 45190).</title>
        <authorList>
            <person name="Schaffert L."/>
            <person name="Albersmeier A."/>
            <person name="Kalinowski J."/>
            <person name="Ruckert C."/>
        </authorList>
    </citation>
    <scope>NUCLEOTIDE SEQUENCE [LARGE SCALE GENOMIC DNA]</scope>
    <source>
        <strain evidence="8">Coryn-1</strain>
    </source>
</reference>
<dbReference type="STRING" id="1224163.B841_09420"/>
<protein>
    <submittedName>
        <fullName evidence="7">FAD-dependent pyridine nucleotide-disulfide oxidoreductase</fullName>
    </submittedName>
</protein>
<name>S5SW93_9CORY</name>
<proteinExistence type="predicted"/>
<dbReference type="EMBL" id="CP003924">
    <property type="protein sequence ID" value="AGS35357.1"/>
    <property type="molecule type" value="Genomic_DNA"/>
</dbReference>
<dbReference type="eggNOG" id="COG0446">
    <property type="taxonomic scope" value="Bacteria"/>
</dbReference>
<dbReference type="Pfam" id="PF07992">
    <property type="entry name" value="Pyr_redox_2"/>
    <property type="match status" value="1"/>
</dbReference>
<keyword evidence="2" id="KW-0285">Flavoprotein</keyword>
<evidence type="ECO:0000313" key="7">
    <source>
        <dbReference type="EMBL" id="AGS35357.1"/>
    </source>
</evidence>
<dbReference type="PRINTS" id="PR00411">
    <property type="entry name" value="PNDRDTASEI"/>
</dbReference>